<organism evidence="1 2">
    <name type="scientific">Penicillium steckii</name>
    <dbReference type="NCBI Taxonomy" id="303698"/>
    <lineage>
        <taxon>Eukaryota</taxon>
        <taxon>Fungi</taxon>
        <taxon>Dikarya</taxon>
        <taxon>Ascomycota</taxon>
        <taxon>Pezizomycotina</taxon>
        <taxon>Eurotiomycetes</taxon>
        <taxon>Eurotiomycetidae</taxon>
        <taxon>Eurotiales</taxon>
        <taxon>Aspergillaceae</taxon>
        <taxon>Penicillium</taxon>
    </lineage>
</organism>
<dbReference type="STRING" id="303698.A0A1V6TGX0"/>
<dbReference type="SUPFAM" id="SSF159501">
    <property type="entry name" value="EreA/ChaN-like"/>
    <property type="match status" value="1"/>
</dbReference>
<comment type="caution">
    <text evidence="1">The sequence shown here is derived from an EMBL/GenBank/DDBJ whole genome shotgun (WGS) entry which is preliminary data.</text>
</comment>
<dbReference type="AlphaFoldDB" id="A0A1V6TGX0"/>
<gene>
    <name evidence="1" type="ORF">PENSTE_c006G05048</name>
</gene>
<dbReference type="InterPro" id="IPR007815">
    <property type="entry name" value="Emycin_Estase"/>
</dbReference>
<dbReference type="EMBL" id="MLKD01000006">
    <property type="protein sequence ID" value="OQE25150.1"/>
    <property type="molecule type" value="Genomic_DNA"/>
</dbReference>
<evidence type="ECO:0008006" key="3">
    <source>
        <dbReference type="Google" id="ProtNLM"/>
    </source>
</evidence>
<dbReference type="PANTHER" id="PTHR31299:SF0">
    <property type="entry name" value="ESTERASE, PUTATIVE (AFU_ORTHOLOGUE AFUA_1G05850)-RELATED"/>
    <property type="match status" value="1"/>
</dbReference>
<sequence length="451" mass="51874">MTHLQALFNQAIQPLPAIQDEKFASHFDTFAGNQVVLLGDGSHGTSEFYSARAEITKRLIKNHGYTMVAVEADWPDAEAIDRYVRMRPGPQAAVGGVAKGHEPFKRFPTWMWRNREMQQLVEWMRDWNTHQPVERRVGFYGLDLYSMGASIQAVLDYLDGIDPAAAKVARKRYGCLEPWVDEPTSYGLSALHGMEDCESEVMAILRNLLNRRMEYIDKHVPGSGEEEYQSGKQNAYLVLDAEKYYRAMYWSSETSWTMRDTHMFDTLHRLMQHRPPPANKAIVWAHSSHVGDARYTSMGMRRNEVNIGQLCRERLGQENVCILGCGTHTGTVAASHDWDEDMEVMDVNPSRYDSWENIAHETNVPSFLIDLRRDKIDRSLRTAMAAENRLQRFIGVIYRPDTERISHYSHAFLHKQFDGYIWFDQTEAVNPLESIQPKTTLGKEETYPFGV</sequence>
<proteinExistence type="predicted"/>
<dbReference type="GO" id="GO:0046677">
    <property type="term" value="P:response to antibiotic"/>
    <property type="evidence" value="ECO:0007669"/>
    <property type="project" value="InterPro"/>
</dbReference>
<name>A0A1V6TGX0_9EURO</name>
<protein>
    <recommendedName>
        <fullName evidence="3">Erythromycin esterase</fullName>
    </recommendedName>
</protein>
<dbReference type="Gene3D" id="3.40.1660.10">
    <property type="entry name" value="EreA-like (biosynthetic domain)"/>
    <property type="match status" value="1"/>
</dbReference>
<dbReference type="CDD" id="cd14728">
    <property type="entry name" value="Ere-like"/>
    <property type="match status" value="1"/>
</dbReference>
<dbReference type="PIRSF" id="PIRSF036794">
    <property type="entry name" value="UCP_erythr_ester"/>
    <property type="match status" value="1"/>
</dbReference>
<dbReference type="InterPro" id="IPR052036">
    <property type="entry name" value="Hydrolase/PRTase-associated"/>
</dbReference>
<keyword evidence="2" id="KW-1185">Reference proteome</keyword>
<dbReference type="OrthoDB" id="413649at2759"/>
<reference evidence="2" key="1">
    <citation type="journal article" date="2017" name="Nat. Microbiol.">
        <title>Global analysis of biosynthetic gene clusters reveals vast potential of secondary metabolite production in Penicillium species.</title>
        <authorList>
            <person name="Nielsen J.C."/>
            <person name="Grijseels S."/>
            <person name="Prigent S."/>
            <person name="Ji B."/>
            <person name="Dainat J."/>
            <person name="Nielsen K.F."/>
            <person name="Frisvad J.C."/>
            <person name="Workman M."/>
            <person name="Nielsen J."/>
        </authorList>
    </citation>
    <scope>NUCLEOTIDE SEQUENCE [LARGE SCALE GENOMIC DNA]</scope>
    <source>
        <strain evidence="2">IBT 24891</strain>
    </source>
</reference>
<evidence type="ECO:0000313" key="2">
    <source>
        <dbReference type="Proteomes" id="UP000191285"/>
    </source>
</evidence>
<dbReference type="InterPro" id="IPR014622">
    <property type="entry name" value="UCP036794_erythomycin"/>
</dbReference>
<accession>A0A1V6TGX0</accession>
<dbReference type="Proteomes" id="UP000191285">
    <property type="component" value="Unassembled WGS sequence"/>
</dbReference>
<evidence type="ECO:0000313" key="1">
    <source>
        <dbReference type="EMBL" id="OQE25150.1"/>
    </source>
</evidence>
<dbReference type="Gene3D" id="3.30.1870.10">
    <property type="entry name" value="EreA-like, domain 2"/>
    <property type="match status" value="1"/>
</dbReference>
<dbReference type="PANTHER" id="PTHR31299">
    <property type="entry name" value="ESTERASE, PUTATIVE (AFU_ORTHOLOGUE AFUA_1G05850)-RELATED"/>
    <property type="match status" value="1"/>
</dbReference>
<dbReference type="Pfam" id="PF05139">
    <property type="entry name" value="Erythro_esteras"/>
    <property type="match status" value="1"/>
</dbReference>